<keyword evidence="3" id="KW-0540">Nuclease</keyword>
<comment type="caution">
    <text evidence="3">The sequence shown here is derived from an EMBL/GenBank/DDBJ whole genome shotgun (WGS) entry which is preliminary data.</text>
</comment>
<dbReference type="EMBL" id="SDWT01000001">
    <property type="protein sequence ID" value="RYB95009.1"/>
    <property type="molecule type" value="Genomic_DNA"/>
</dbReference>
<keyword evidence="3" id="KW-0255">Endonuclease</keyword>
<evidence type="ECO:0000313" key="3">
    <source>
        <dbReference type="EMBL" id="RYB95009.1"/>
    </source>
</evidence>
<organism evidence="3 4">
    <name type="scientific">Nocardioides oleivorans</name>
    <dbReference type="NCBI Taxonomy" id="273676"/>
    <lineage>
        <taxon>Bacteria</taxon>
        <taxon>Bacillati</taxon>
        <taxon>Actinomycetota</taxon>
        <taxon>Actinomycetes</taxon>
        <taxon>Propionibacteriales</taxon>
        <taxon>Nocardioidaceae</taxon>
        <taxon>Nocardioides</taxon>
    </lineage>
</organism>
<reference evidence="3 4" key="1">
    <citation type="submission" date="2019-01" db="EMBL/GenBank/DDBJ databases">
        <title>Novel species of Nocardioides.</title>
        <authorList>
            <person name="Liu Q."/>
            <person name="Xin Y.-H."/>
        </authorList>
    </citation>
    <scope>NUCLEOTIDE SEQUENCE [LARGE SCALE GENOMIC DNA]</scope>
    <source>
        <strain evidence="3 4">CGMCC 4.6882</strain>
    </source>
</reference>
<protein>
    <submittedName>
        <fullName evidence="3">HNH endonuclease</fullName>
    </submittedName>
</protein>
<feature type="chain" id="PRO_5020234696" evidence="1">
    <location>
        <begin position="35"/>
        <end position="224"/>
    </location>
</feature>
<keyword evidence="1" id="KW-0732">Signal</keyword>
<dbReference type="OrthoDB" id="5196645at2"/>
<evidence type="ECO:0000256" key="1">
    <source>
        <dbReference type="SAM" id="SignalP"/>
    </source>
</evidence>
<dbReference type="AlphaFoldDB" id="A0A4Q2S3S3"/>
<gene>
    <name evidence="3" type="ORF">EUA93_12025</name>
</gene>
<dbReference type="GO" id="GO:0004519">
    <property type="term" value="F:endonuclease activity"/>
    <property type="evidence" value="ECO:0007669"/>
    <property type="project" value="UniProtKB-KW"/>
</dbReference>
<evidence type="ECO:0000313" key="4">
    <source>
        <dbReference type="Proteomes" id="UP000294071"/>
    </source>
</evidence>
<name>A0A4Q2S3S3_9ACTN</name>
<feature type="signal peptide" evidence="1">
    <location>
        <begin position="1"/>
        <end position="34"/>
    </location>
</feature>
<dbReference type="PANTHER" id="PTHR24094:SF15">
    <property type="entry name" value="AMP-DEPENDENT SYNTHETASE_LIGASE DOMAIN-CONTAINING PROTEIN-RELATED"/>
    <property type="match status" value="1"/>
</dbReference>
<accession>A0A4Q2S3S3</accession>
<dbReference type="Proteomes" id="UP000294071">
    <property type="component" value="Unassembled WGS sequence"/>
</dbReference>
<dbReference type="Pfam" id="PF07510">
    <property type="entry name" value="GmrSD_C"/>
    <property type="match status" value="1"/>
</dbReference>
<dbReference type="InterPro" id="IPR011089">
    <property type="entry name" value="GmrSD_C"/>
</dbReference>
<dbReference type="PANTHER" id="PTHR24094">
    <property type="entry name" value="SECRETED PROTEIN"/>
    <property type="match status" value="1"/>
</dbReference>
<keyword evidence="3" id="KW-0378">Hydrolase</keyword>
<feature type="domain" description="GmrSD restriction endonucleases C-terminal" evidence="2">
    <location>
        <begin position="101"/>
        <end position="207"/>
    </location>
</feature>
<evidence type="ECO:0000259" key="2">
    <source>
        <dbReference type="Pfam" id="PF07510"/>
    </source>
</evidence>
<proteinExistence type="predicted"/>
<keyword evidence="4" id="KW-1185">Reference proteome</keyword>
<sequence>MRRMTSLGRVLATSASALLLSGTLVALSSGAAHADSSWSGTLTSGISAIPVGTESRTGYDRDLFRHWVDADGDGCDTRAEVLVSEAEDAPTVGSSCSLSGGRWYSYYDGVSQTSASALDIDHMVPLAEAWDSGAGGWSASRREAYANDLGDSRTLVGVTASLNRSKGDQDVAEWLPPINGCRYVKEWVAVKIRWGLIADPAEQAALQEAASGCTDSAITVTVVS</sequence>